<evidence type="ECO:0000313" key="1">
    <source>
        <dbReference type="EMBL" id="KAI3822317.1"/>
    </source>
</evidence>
<evidence type="ECO:0000313" key="2">
    <source>
        <dbReference type="Proteomes" id="UP001056120"/>
    </source>
</evidence>
<comment type="caution">
    <text evidence="1">The sequence shown here is derived from an EMBL/GenBank/DDBJ whole genome shotgun (WGS) entry which is preliminary data.</text>
</comment>
<gene>
    <name evidence="1" type="ORF">L1987_09906</name>
</gene>
<organism evidence="1 2">
    <name type="scientific">Smallanthus sonchifolius</name>
    <dbReference type="NCBI Taxonomy" id="185202"/>
    <lineage>
        <taxon>Eukaryota</taxon>
        <taxon>Viridiplantae</taxon>
        <taxon>Streptophyta</taxon>
        <taxon>Embryophyta</taxon>
        <taxon>Tracheophyta</taxon>
        <taxon>Spermatophyta</taxon>
        <taxon>Magnoliopsida</taxon>
        <taxon>eudicotyledons</taxon>
        <taxon>Gunneridae</taxon>
        <taxon>Pentapetalae</taxon>
        <taxon>asterids</taxon>
        <taxon>campanulids</taxon>
        <taxon>Asterales</taxon>
        <taxon>Asteraceae</taxon>
        <taxon>Asteroideae</taxon>
        <taxon>Heliantheae alliance</taxon>
        <taxon>Millerieae</taxon>
        <taxon>Smallanthus</taxon>
    </lineage>
</organism>
<accession>A0ACB9JQT0</accession>
<protein>
    <submittedName>
        <fullName evidence="1">Uncharacterized protein</fullName>
    </submittedName>
</protein>
<reference evidence="1 2" key="2">
    <citation type="journal article" date="2022" name="Mol. Ecol. Resour.">
        <title>The genomes of chicory, endive, great burdock and yacon provide insights into Asteraceae paleo-polyploidization history and plant inulin production.</title>
        <authorList>
            <person name="Fan W."/>
            <person name="Wang S."/>
            <person name="Wang H."/>
            <person name="Wang A."/>
            <person name="Jiang F."/>
            <person name="Liu H."/>
            <person name="Zhao H."/>
            <person name="Xu D."/>
            <person name="Zhang Y."/>
        </authorList>
    </citation>
    <scope>NUCLEOTIDE SEQUENCE [LARGE SCALE GENOMIC DNA]</scope>
    <source>
        <strain evidence="2">cv. Yunnan</strain>
        <tissue evidence="1">Leaves</tissue>
    </source>
</reference>
<name>A0ACB9JQT0_9ASTR</name>
<sequence length="92" mass="10140">MLVLCYKWTKDRFKLAGKSFGGYISSGGTIALEGVKEIPDILDPFDVNNLPANGVLENCTPGSKNQSRMLTRFTLVGFYLCARSLSENFVVD</sequence>
<proteinExistence type="predicted"/>
<dbReference type="EMBL" id="CM042020">
    <property type="protein sequence ID" value="KAI3822317.1"/>
    <property type="molecule type" value="Genomic_DNA"/>
</dbReference>
<reference evidence="2" key="1">
    <citation type="journal article" date="2022" name="Mol. Ecol. Resour.">
        <title>The genomes of chicory, endive, great burdock and yacon provide insights into Asteraceae palaeo-polyploidization history and plant inulin production.</title>
        <authorList>
            <person name="Fan W."/>
            <person name="Wang S."/>
            <person name="Wang H."/>
            <person name="Wang A."/>
            <person name="Jiang F."/>
            <person name="Liu H."/>
            <person name="Zhao H."/>
            <person name="Xu D."/>
            <person name="Zhang Y."/>
        </authorList>
    </citation>
    <scope>NUCLEOTIDE SEQUENCE [LARGE SCALE GENOMIC DNA]</scope>
    <source>
        <strain evidence="2">cv. Yunnan</strain>
    </source>
</reference>
<dbReference type="Proteomes" id="UP001056120">
    <property type="component" value="Linkage Group LG03"/>
</dbReference>
<keyword evidence="2" id="KW-1185">Reference proteome</keyword>